<evidence type="ECO:0008006" key="3">
    <source>
        <dbReference type="Google" id="ProtNLM"/>
    </source>
</evidence>
<dbReference type="EMBL" id="JAMZEC010000001">
    <property type="protein sequence ID" value="MCP2350475.1"/>
    <property type="molecule type" value="Genomic_DNA"/>
</dbReference>
<evidence type="ECO:0000313" key="2">
    <source>
        <dbReference type="Proteomes" id="UP001320766"/>
    </source>
</evidence>
<accession>A0ABT1K8Z9</accession>
<gene>
    <name evidence="1" type="ORF">HD595_006597</name>
</gene>
<reference evidence="1 2" key="1">
    <citation type="submission" date="2022-06" db="EMBL/GenBank/DDBJ databases">
        <title>Sequencing the genomes of 1000 actinobacteria strains.</title>
        <authorList>
            <person name="Klenk H.-P."/>
        </authorList>
    </citation>
    <scope>NUCLEOTIDE SEQUENCE [LARGE SCALE GENOMIC DNA]</scope>
    <source>
        <strain evidence="1 2">DSM 44170</strain>
    </source>
</reference>
<protein>
    <recommendedName>
        <fullName evidence="3">YtxH domain-containing protein</fullName>
    </recommendedName>
</protein>
<evidence type="ECO:0000313" key="1">
    <source>
        <dbReference type="EMBL" id="MCP2350475.1"/>
    </source>
</evidence>
<comment type="caution">
    <text evidence="1">The sequence shown here is derived from an EMBL/GenBank/DDBJ whole genome shotgun (WGS) entry which is preliminary data.</text>
</comment>
<sequence>MTYLHDYVDAIKMAVVVKRTLQETALDWADPRLESVVRAQSRPIVEVRRISMNSPLTMELLVGGASSLGVTSAVVYLFKNPSKLGEWWPKLQASWYDARAEAEKAKQAYEALVSARTEIEELER</sequence>
<organism evidence="1 2">
    <name type="scientific">Nonomuraea roseoviolacea subsp. carminata</name>
    <dbReference type="NCBI Taxonomy" id="160689"/>
    <lineage>
        <taxon>Bacteria</taxon>
        <taxon>Bacillati</taxon>
        <taxon>Actinomycetota</taxon>
        <taxon>Actinomycetes</taxon>
        <taxon>Streptosporangiales</taxon>
        <taxon>Streptosporangiaceae</taxon>
        <taxon>Nonomuraea</taxon>
    </lineage>
</organism>
<dbReference type="Proteomes" id="UP001320766">
    <property type="component" value="Unassembled WGS sequence"/>
</dbReference>
<dbReference type="RefSeq" id="WP_253775859.1">
    <property type="nucleotide sequence ID" value="NZ_BAAAVE010000017.1"/>
</dbReference>
<proteinExistence type="predicted"/>
<name>A0ABT1K8Z9_9ACTN</name>
<keyword evidence="2" id="KW-1185">Reference proteome</keyword>